<dbReference type="EMBL" id="VLTJ01000027">
    <property type="protein sequence ID" value="TSH93628.1"/>
    <property type="molecule type" value="Genomic_DNA"/>
</dbReference>
<comment type="subunit">
    <text evidence="9">The complex comprises the extracytoplasmic solute receptor protein and the two transmembrane proteins.</text>
</comment>
<feature type="domain" description="Tripartite ATP-independent periplasmic transporters DctQ component" evidence="10">
    <location>
        <begin position="31"/>
        <end position="163"/>
    </location>
</feature>
<evidence type="ECO:0000313" key="11">
    <source>
        <dbReference type="EMBL" id="TSH93628.1"/>
    </source>
</evidence>
<dbReference type="Proteomes" id="UP000318405">
    <property type="component" value="Unassembled WGS sequence"/>
</dbReference>
<evidence type="ECO:0000259" key="10">
    <source>
        <dbReference type="Pfam" id="PF04290"/>
    </source>
</evidence>
<evidence type="ECO:0000256" key="9">
    <source>
        <dbReference type="RuleBase" id="RU369079"/>
    </source>
</evidence>
<evidence type="ECO:0000256" key="1">
    <source>
        <dbReference type="ARBA" id="ARBA00004429"/>
    </source>
</evidence>
<keyword evidence="3" id="KW-1003">Cell membrane</keyword>
<organism evidence="11 12">
    <name type="scientific">Verticiella sediminum</name>
    <dbReference type="NCBI Taxonomy" id="1247510"/>
    <lineage>
        <taxon>Bacteria</taxon>
        <taxon>Pseudomonadati</taxon>
        <taxon>Pseudomonadota</taxon>
        <taxon>Betaproteobacteria</taxon>
        <taxon>Burkholderiales</taxon>
        <taxon>Alcaligenaceae</taxon>
        <taxon>Verticiella</taxon>
    </lineage>
</organism>
<comment type="subcellular location">
    <subcellularLocation>
        <location evidence="1 9">Cell inner membrane</location>
        <topology evidence="1 9">Multi-pass membrane protein</topology>
    </subcellularLocation>
</comment>
<evidence type="ECO:0000256" key="3">
    <source>
        <dbReference type="ARBA" id="ARBA00022475"/>
    </source>
</evidence>
<evidence type="ECO:0000313" key="12">
    <source>
        <dbReference type="Proteomes" id="UP000318405"/>
    </source>
</evidence>
<keyword evidence="6 9" id="KW-1133">Transmembrane helix</keyword>
<comment type="caution">
    <text evidence="11">The sequence shown here is derived from an EMBL/GenBank/DDBJ whole genome shotgun (WGS) entry which is preliminary data.</text>
</comment>
<keyword evidence="4 9" id="KW-0997">Cell inner membrane</keyword>
<keyword evidence="5 9" id="KW-0812">Transmembrane</keyword>
<accession>A0A556AL58</accession>
<dbReference type="GO" id="GO:0015740">
    <property type="term" value="P:C4-dicarboxylate transport"/>
    <property type="evidence" value="ECO:0007669"/>
    <property type="project" value="TreeGrafter"/>
</dbReference>
<evidence type="ECO:0000256" key="7">
    <source>
        <dbReference type="ARBA" id="ARBA00023136"/>
    </source>
</evidence>
<keyword evidence="7 9" id="KW-0472">Membrane</keyword>
<dbReference type="GO" id="GO:0005886">
    <property type="term" value="C:plasma membrane"/>
    <property type="evidence" value="ECO:0007669"/>
    <property type="project" value="UniProtKB-SubCell"/>
</dbReference>
<dbReference type="PANTHER" id="PTHR35011">
    <property type="entry name" value="2,3-DIKETO-L-GULONATE TRAP TRANSPORTER SMALL PERMEASE PROTEIN YIAM"/>
    <property type="match status" value="1"/>
</dbReference>
<evidence type="ECO:0000256" key="4">
    <source>
        <dbReference type="ARBA" id="ARBA00022519"/>
    </source>
</evidence>
<sequence>MYNRDGAGPGRIVRLMGQGAMALAGLCYVAMAALILFDIVARRFLGFSTVATTEISGYLLAIGMTLGLGGALSQRAHVRIDVLVQKMPLRVRVGLHLLSLLSLLLVTGFFAYGAIALAWESWEFQATDVSALRVPLVIPQGLWALGFVLLLVVGLALLARCLRWLAAGQLARIDRALLSRSDQEEARETIEASGLDKGHP</sequence>
<evidence type="ECO:0000256" key="2">
    <source>
        <dbReference type="ARBA" id="ARBA00022448"/>
    </source>
</evidence>
<evidence type="ECO:0000256" key="5">
    <source>
        <dbReference type="ARBA" id="ARBA00022692"/>
    </source>
</evidence>
<dbReference type="PANTHER" id="PTHR35011:SF10">
    <property type="entry name" value="TRAP TRANSPORTER SMALL PERMEASE PROTEIN"/>
    <property type="match status" value="1"/>
</dbReference>
<feature type="transmembrane region" description="Helical" evidence="9">
    <location>
        <begin position="93"/>
        <end position="119"/>
    </location>
</feature>
<dbReference type="Pfam" id="PF04290">
    <property type="entry name" value="DctQ"/>
    <property type="match status" value="1"/>
</dbReference>
<dbReference type="GO" id="GO:0022857">
    <property type="term" value="F:transmembrane transporter activity"/>
    <property type="evidence" value="ECO:0007669"/>
    <property type="project" value="UniProtKB-UniRule"/>
</dbReference>
<proteinExistence type="inferred from homology"/>
<evidence type="ECO:0000256" key="8">
    <source>
        <dbReference type="ARBA" id="ARBA00038436"/>
    </source>
</evidence>
<comment type="similarity">
    <text evidence="8 9">Belongs to the TRAP transporter small permease family.</text>
</comment>
<dbReference type="InterPro" id="IPR055348">
    <property type="entry name" value="DctQ"/>
</dbReference>
<reference evidence="11 12" key="1">
    <citation type="submission" date="2019-07" db="EMBL/GenBank/DDBJ databases">
        <title>Qingshengfaniella alkalisoli gen. nov., sp. nov., isolated from saline soil.</title>
        <authorList>
            <person name="Xu L."/>
            <person name="Huang X.-X."/>
            <person name="Sun J.-Q."/>
        </authorList>
    </citation>
    <scope>NUCLEOTIDE SEQUENCE [LARGE SCALE GENOMIC DNA]</scope>
    <source>
        <strain evidence="11 12">DSM 27279</strain>
    </source>
</reference>
<evidence type="ECO:0000256" key="6">
    <source>
        <dbReference type="ARBA" id="ARBA00022989"/>
    </source>
</evidence>
<protein>
    <recommendedName>
        <fullName evidence="9">TRAP transporter small permease protein</fullName>
    </recommendedName>
</protein>
<feature type="transmembrane region" description="Helical" evidence="9">
    <location>
        <begin position="12"/>
        <end position="35"/>
    </location>
</feature>
<keyword evidence="2 9" id="KW-0813">Transport</keyword>
<keyword evidence="12" id="KW-1185">Reference proteome</keyword>
<comment type="function">
    <text evidence="9">Part of the tripartite ATP-independent periplasmic (TRAP) transport system.</text>
</comment>
<dbReference type="AlphaFoldDB" id="A0A556AL58"/>
<dbReference type="InterPro" id="IPR007387">
    <property type="entry name" value="TRAP_DctQ"/>
</dbReference>
<feature type="transmembrane region" description="Helical" evidence="9">
    <location>
        <begin position="142"/>
        <end position="162"/>
    </location>
</feature>
<feature type="transmembrane region" description="Helical" evidence="9">
    <location>
        <begin position="55"/>
        <end position="72"/>
    </location>
</feature>
<dbReference type="RefSeq" id="WP_143948840.1">
    <property type="nucleotide sequence ID" value="NZ_BAABMB010000006.1"/>
</dbReference>
<gene>
    <name evidence="11" type="ORF">FOZ76_13710</name>
</gene>
<name>A0A556AL58_9BURK</name>
<dbReference type="OrthoDB" id="6160477at2"/>